<comment type="caution">
    <text evidence="1">The sequence shown here is derived from an EMBL/GenBank/DDBJ whole genome shotgun (WGS) entry which is preliminary data.</text>
</comment>
<reference evidence="1 2" key="1">
    <citation type="submission" date="2021-06" db="EMBL/GenBank/DDBJ databases">
        <authorList>
            <person name="Palmer J.M."/>
        </authorList>
    </citation>
    <scope>NUCLEOTIDE SEQUENCE [LARGE SCALE GENOMIC DNA]</scope>
    <source>
        <strain evidence="2">if_2019</strain>
        <tissue evidence="1">Muscle</tissue>
    </source>
</reference>
<organism evidence="1 2">
    <name type="scientific">Ilyodon furcidens</name>
    <name type="common">goldbreast splitfin</name>
    <dbReference type="NCBI Taxonomy" id="33524"/>
    <lineage>
        <taxon>Eukaryota</taxon>
        <taxon>Metazoa</taxon>
        <taxon>Chordata</taxon>
        <taxon>Craniata</taxon>
        <taxon>Vertebrata</taxon>
        <taxon>Euteleostomi</taxon>
        <taxon>Actinopterygii</taxon>
        <taxon>Neopterygii</taxon>
        <taxon>Teleostei</taxon>
        <taxon>Neoteleostei</taxon>
        <taxon>Acanthomorphata</taxon>
        <taxon>Ovalentaria</taxon>
        <taxon>Atherinomorphae</taxon>
        <taxon>Cyprinodontiformes</taxon>
        <taxon>Goodeidae</taxon>
        <taxon>Ilyodon</taxon>
    </lineage>
</organism>
<dbReference type="EMBL" id="JAHRIQ010093885">
    <property type="protein sequence ID" value="MEQ2251747.1"/>
    <property type="molecule type" value="Genomic_DNA"/>
</dbReference>
<proteinExistence type="predicted"/>
<gene>
    <name evidence="1" type="ORF">ILYODFUR_014321</name>
</gene>
<sequence>MSRLKRGRAVHQTPSCGELDPLEGRKLDRLGRPKRLVSICWETYLALNSRRAFPRSLRREIWSPSGLYSLPLLSMQLPKAVTVEYAVPVCVAISDPGSRHRK</sequence>
<accession>A0ABV0V2Z3</accession>
<name>A0ABV0V2Z3_9TELE</name>
<dbReference type="Proteomes" id="UP001482620">
    <property type="component" value="Unassembled WGS sequence"/>
</dbReference>
<evidence type="ECO:0000313" key="2">
    <source>
        <dbReference type="Proteomes" id="UP001482620"/>
    </source>
</evidence>
<protein>
    <submittedName>
        <fullName evidence="1">Uncharacterized protein</fullName>
    </submittedName>
</protein>
<keyword evidence="2" id="KW-1185">Reference proteome</keyword>
<evidence type="ECO:0000313" key="1">
    <source>
        <dbReference type="EMBL" id="MEQ2251747.1"/>
    </source>
</evidence>